<dbReference type="Pfam" id="PF25114">
    <property type="entry name" value="AtTam38"/>
    <property type="match status" value="1"/>
</dbReference>
<dbReference type="Pfam" id="PF00582">
    <property type="entry name" value="Usp"/>
    <property type="match status" value="1"/>
</dbReference>
<dbReference type="EMBL" id="JAINDJ010000002">
    <property type="protein sequence ID" value="KAG9456814.1"/>
    <property type="molecule type" value="Genomic_DNA"/>
</dbReference>
<keyword evidence="1" id="KW-0812">Transmembrane</keyword>
<evidence type="ECO:0000313" key="4">
    <source>
        <dbReference type="Proteomes" id="UP000825729"/>
    </source>
</evidence>
<dbReference type="PANTHER" id="PTHR47583:SF1">
    <property type="entry name" value="ADENINE NUCLEOTIDE ALPHA HYDROLASES-LIKE SUPERFAMILY PROTEIN"/>
    <property type="match status" value="1"/>
</dbReference>
<accession>A0AAV7F821</accession>
<keyword evidence="4" id="KW-1185">Reference proteome</keyword>
<feature type="transmembrane region" description="Helical" evidence="1">
    <location>
        <begin position="438"/>
        <end position="458"/>
    </location>
</feature>
<proteinExistence type="predicted"/>
<dbReference type="InterPro" id="IPR056894">
    <property type="entry name" value="AtTam38"/>
</dbReference>
<keyword evidence="1" id="KW-0472">Membrane</keyword>
<dbReference type="SUPFAM" id="SSF52402">
    <property type="entry name" value="Adenine nucleotide alpha hydrolases-like"/>
    <property type="match status" value="1"/>
</dbReference>
<dbReference type="PANTHER" id="PTHR47583">
    <property type="entry name" value="ADENINE NUCLEOTIDE ALPHA HYDROLASES-LIKE SUPERFAMILY PROTEIN"/>
    <property type="match status" value="1"/>
</dbReference>
<evidence type="ECO:0000259" key="2">
    <source>
        <dbReference type="Pfam" id="PF00582"/>
    </source>
</evidence>
<organism evidence="3 4">
    <name type="scientific">Aristolochia fimbriata</name>
    <name type="common">White veined hardy Dutchman's pipe vine</name>
    <dbReference type="NCBI Taxonomy" id="158543"/>
    <lineage>
        <taxon>Eukaryota</taxon>
        <taxon>Viridiplantae</taxon>
        <taxon>Streptophyta</taxon>
        <taxon>Embryophyta</taxon>
        <taxon>Tracheophyta</taxon>
        <taxon>Spermatophyta</taxon>
        <taxon>Magnoliopsida</taxon>
        <taxon>Magnoliidae</taxon>
        <taxon>Piperales</taxon>
        <taxon>Aristolochiaceae</taxon>
        <taxon>Aristolochia</taxon>
    </lineage>
</organism>
<feature type="transmembrane region" description="Helical" evidence="1">
    <location>
        <begin position="350"/>
        <end position="375"/>
    </location>
</feature>
<dbReference type="CDD" id="cd23659">
    <property type="entry name" value="USP_At3g01520-like"/>
    <property type="match status" value="1"/>
</dbReference>
<feature type="domain" description="UspA" evidence="2">
    <location>
        <begin position="41"/>
        <end position="168"/>
    </location>
</feature>
<dbReference type="Gene3D" id="3.40.50.12370">
    <property type="match status" value="1"/>
</dbReference>
<name>A0AAV7F821_ARIFI</name>
<dbReference type="InterPro" id="IPR006016">
    <property type="entry name" value="UspA"/>
</dbReference>
<protein>
    <recommendedName>
        <fullName evidence="2">UspA domain-containing protein</fullName>
    </recommendedName>
</protein>
<feature type="transmembrane region" description="Helical" evidence="1">
    <location>
        <begin position="319"/>
        <end position="338"/>
    </location>
</feature>
<dbReference type="AlphaFoldDB" id="A0AAV7F821"/>
<sequence length="468" mass="51913">MEPLAEDVEEYSWREVKLPNLIPVVGEPELERETGERRRGRDVLIAIDHGPNSKHAFDWAMLHFCRLADTVHLVHAVSSVKTDVVYETTQVLMEKLAVEAFQVAMVRSVARIVEGDAGKAICREAERLKPVAVVMGSRGRGLIQSVFQGSVGEYCFHNCKSAPVIIVPGKGAGEESVLIGLPRGKHSGFYTLAGNDGGVSAADNEVEEAKDRSTMPERFRYLAKEAPDKPIRWPWFIVAFFLLYAWRAVAWELTNWKQVLFSIIGFVGYLLKLSLAVFFHYLGDPITSTIGYIESLFYLVRTFYTNIVAYAPVQELTTIILLSSTTLAIAETVVPNSISSKRNLITFAGILGYLVLSGSIPILLFWLLLLGIFYFSHFIKKEDVVSAALPVVSTAAAVGEPWLRGLVMALYLALAIIRHSKSSKEPKEAVAATNGKRVPLPLLWVGLAIGTHLAAKWARYRHLTWMIA</sequence>
<dbReference type="Proteomes" id="UP000825729">
    <property type="component" value="Unassembled WGS sequence"/>
</dbReference>
<feature type="transmembrane region" description="Helical" evidence="1">
    <location>
        <begin position="233"/>
        <end position="253"/>
    </location>
</feature>
<reference evidence="3 4" key="1">
    <citation type="submission" date="2021-07" db="EMBL/GenBank/DDBJ databases">
        <title>The Aristolochia fimbriata genome: insights into angiosperm evolution, floral development and chemical biosynthesis.</title>
        <authorList>
            <person name="Jiao Y."/>
        </authorList>
    </citation>
    <scope>NUCLEOTIDE SEQUENCE [LARGE SCALE GENOMIC DNA]</scope>
    <source>
        <strain evidence="3">IBCAS-2021</strain>
        <tissue evidence="3">Leaf</tissue>
    </source>
</reference>
<evidence type="ECO:0000256" key="1">
    <source>
        <dbReference type="SAM" id="Phobius"/>
    </source>
</evidence>
<comment type="caution">
    <text evidence="3">The sequence shown here is derived from an EMBL/GenBank/DDBJ whole genome shotgun (WGS) entry which is preliminary data.</text>
</comment>
<feature type="transmembrane region" description="Helical" evidence="1">
    <location>
        <begin position="259"/>
        <end position="283"/>
    </location>
</feature>
<evidence type="ECO:0000313" key="3">
    <source>
        <dbReference type="EMBL" id="KAG9456814.1"/>
    </source>
</evidence>
<feature type="transmembrane region" description="Helical" evidence="1">
    <location>
        <begin position="395"/>
        <end position="417"/>
    </location>
</feature>
<gene>
    <name evidence="3" type="ORF">H6P81_001322</name>
</gene>
<keyword evidence="1" id="KW-1133">Transmembrane helix</keyword>